<evidence type="ECO:0000259" key="8">
    <source>
        <dbReference type="Pfam" id="PF02270"/>
    </source>
</evidence>
<dbReference type="FunFam" id="1.10.10.10:FF:000035">
    <property type="entry name" value="General transcription factor IIF subunit 2"/>
    <property type="match status" value="1"/>
</dbReference>
<evidence type="ECO:0000256" key="5">
    <source>
        <dbReference type="ARBA" id="ARBA00023163"/>
    </source>
</evidence>
<dbReference type="EMBL" id="JAXUIC010000008">
    <property type="protein sequence ID" value="KAK4578879.1"/>
    <property type="molecule type" value="Genomic_DNA"/>
</dbReference>
<keyword evidence="4" id="KW-0238">DNA-binding</keyword>
<organism evidence="9 10">
    <name type="scientific">Quercus rubra</name>
    <name type="common">Northern red oak</name>
    <name type="synonym">Quercus borealis</name>
    <dbReference type="NCBI Taxonomy" id="3512"/>
    <lineage>
        <taxon>Eukaryota</taxon>
        <taxon>Viridiplantae</taxon>
        <taxon>Streptophyta</taxon>
        <taxon>Embryophyta</taxon>
        <taxon>Tracheophyta</taxon>
        <taxon>Spermatophyta</taxon>
        <taxon>Magnoliopsida</taxon>
        <taxon>eudicotyledons</taxon>
        <taxon>Gunneridae</taxon>
        <taxon>Pentapetalae</taxon>
        <taxon>rosids</taxon>
        <taxon>fabids</taxon>
        <taxon>Fagales</taxon>
        <taxon>Fagaceae</taxon>
        <taxon>Quercus</taxon>
    </lineage>
</organism>
<dbReference type="GO" id="GO:0003677">
    <property type="term" value="F:DNA binding"/>
    <property type="evidence" value="ECO:0007669"/>
    <property type="project" value="UniProtKB-KW"/>
</dbReference>
<protein>
    <recommendedName>
        <fullName evidence="8">TFIIF beta subunit HTH domain-containing protein</fullName>
    </recommendedName>
</protein>
<reference evidence="9 10" key="1">
    <citation type="journal article" date="2023" name="G3 (Bethesda)">
        <title>A haplotype-resolved chromosome-scale genome for Quercus rubra L. provides insights into the genetics of adaptive traits for red oak species.</title>
        <authorList>
            <person name="Kapoor B."/>
            <person name="Jenkins J."/>
            <person name="Schmutz J."/>
            <person name="Zhebentyayeva T."/>
            <person name="Kuelheim C."/>
            <person name="Coggeshall M."/>
            <person name="Heim C."/>
            <person name="Lasky J.R."/>
            <person name="Leites L."/>
            <person name="Islam-Faridi N."/>
            <person name="Romero-Severson J."/>
            <person name="DeLeo V.L."/>
            <person name="Lucas S.M."/>
            <person name="Lazic D."/>
            <person name="Gailing O."/>
            <person name="Carlson J."/>
            <person name="Staton M."/>
        </authorList>
    </citation>
    <scope>NUCLEOTIDE SEQUENCE [LARGE SCALE GENOMIC DNA]</scope>
    <source>
        <strain evidence="9">Pseudo-F2</strain>
    </source>
</reference>
<keyword evidence="3" id="KW-0805">Transcription regulation</keyword>
<feature type="region of interest" description="Disordered" evidence="7">
    <location>
        <begin position="51"/>
        <end position="73"/>
    </location>
</feature>
<dbReference type="AlphaFoldDB" id="A0AAN7ESX4"/>
<dbReference type="InterPro" id="IPR036390">
    <property type="entry name" value="WH_DNA-bd_sf"/>
</dbReference>
<evidence type="ECO:0000256" key="3">
    <source>
        <dbReference type="ARBA" id="ARBA00023015"/>
    </source>
</evidence>
<dbReference type="InterPro" id="IPR040450">
    <property type="entry name" value="TFIIF_beta_HTH"/>
</dbReference>
<dbReference type="PANTHER" id="PTHR10445:SF2">
    <property type="entry name" value="TRANSCRIPTION INITIATION FACTOR IIF, BETA SUBUNIT"/>
    <property type="match status" value="1"/>
</dbReference>
<comment type="similarity">
    <text evidence="2">Belongs to the TFIIF beta subunit family.</text>
</comment>
<dbReference type="Pfam" id="PF02270">
    <property type="entry name" value="TFIIF_beta"/>
    <property type="match status" value="1"/>
</dbReference>
<gene>
    <name evidence="9" type="ORF">RGQ29_028806</name>
</gene>
<dbReference type="Gene3D" id="1.10.10.10">
    <property type="entry name" value="Winged helix-like DNA-binding domain superfamily/Winged helix DNA-binding domain"/>
    <property type="match status" value="1"/>
</dbReference>
<evidence type="ECO:0000256" key="2">
    <source>
        <dbReference type="ARBA" id="ARBA00009543"/>
    </source>
</evidence>
<feature type="domain" description="TFIIF beta subunit HTH" evidence="8">
    <location>
        <begin position="215"/>
        <end position="278"/>
    </location>
</feature>
<evidence type="ECO:0000313" key="10">
    <source>
        <dbReference type="Proteomes" id="UP001324115"/>
    </source>
</evidence>
<evidence type="ECO:0000256" key="7">
    <source>
        <dbReference type="SAM" id="MobiDB-lite"/>
    </source>
</evidence>
<comment type="caution">
    <text evidence="9">The sequence shown here is derived from an EMBL/GenBank/DDBJ whole genome shotgun (WGS) entry which is preliminary data.</text>
</comment>
<evidence type="ECO:0000256" key="1">
    <source>
        <dbReference type="ARBA" id="ARBA00004123"/>
    </source>
</evidence>
<keyword evidence="5" id="KW-0804">Transcription</keyword>
<comment type="subcellular location">
    <subcellularLocation>
        <location evidence="1">Nucleus</location>
    </subcellularLocation>
</comment>
<feature type="compositionally biased region" description="Low complexity" evidence="7">
    <location>
        <begin position="1"/>
        <end position="27"/>
    </location>
</feature>
<keyword evidence="10" id="KW-1185">Reference proteome</keyword>
<dbReference type="SUPFAM" id="SSF46785">
    <property type="entry name" value="Winged helix' DNA-binding domain"/>
    <property type="match status" value="1"/>
</dbReference>
<dbReference type="PANTHER" id="PTHR10445">
    <property type="entry name" value="GENERAL TRANSCRIPTION FACTOR IIF SUBUNIT 2"/>
    <property type="match status" value="1"/>
</dbReference>
<feature type="compositionally biased region" description="Basic and acidic residues" evidence="7">
    <location>
        <begin position="199"/>
        <end position="218"/>
    </location>
</feature>
<proteinExistence type="inferred from homology"/>
<dbReference type="GO" id="GO:0006367">
    <property type="term" value="P:transcription initiation at RNA polymerase II promoter"/>
    <property type="evidence" value="ECO:0007669"/>
    <property type="project" value="InterPro"/>
</dbReference>
<feature type="region of interest" description="Disordered" evidence="7">
    <location>
        <begin position="1"/>
        <end position="30"/>
    </location>
</feature>
<dbReference type="InterPro" id="IPR003196">
    <property type="entry name" value="TFIIF_beta"/>
</dbReference>
<feature type="region of interest" description="Disordered" evidence="7">
    <location>
        <begin position="192"/>
        <end position="218"/>
    </location>
</feature>
<evidence type="ECO:0000256" key="6">
    <source>
        <dbReference type="ARBA" id="ARBA00023242"/>
    </source>
</evidence>
<evidence type="ECO:0000256" key="4">
    <source>
        <dbReference type="ARBA" id="ARBA00023125"/>
    </source>
</evidence>
<dbReference type="SUPFAM" id="SSF50916">
    <property type="entry name" value="Rap30/74 interaction domains"/>
    <property type="match status" value="1"/>
</dbReference>
<dbReference type="InterPro" id="IPR036388">
    <property type="entry name" value="WH-like_DNA-bd_sf"/>
</dbReference>
<dbReference type="GO" id="GO:0005674">
    <property type="term" value="C:transcription factor TFIIF complex"/>
    <property type="evidence" value="ECO:0007669"/>
    <property type="project" value="InterPro"/>
</dbReference>
<feature type="compositionally biased region" description="Basic and acidic residues" evidence="7">
    <location>
        <begin position="273"/>
        <end position="287"/>
    </location>
</feature>
<name>A0AAN7ESX4_QUERU</name>
<dbReference type="Proteomes" id="UP001324115">
    <property type="component" value="Unassembled WGS sequence"/>
</dbReference>
<dbReference type="InterPro" id="IPR011039">
    <property type="entry name" value="TFIIF_interaction"/>
</dbReference>
<dbReference type="EMBL" id="JAXUIC010000008">
    <property type="protein sequence ID" value="KAK4578878.1"/>
    <property type="molecule type" value="Genomic_DNA"/>
</dbReference>
<accession>A0AAN7ESX4</accession>
<evidence type="ECO:0000313" key="9">
    <source>
        <dbReference type="EMBL" id="KAK4578877.1"/>
    </source>
</evidence>
<feature type="compositionally biased region" description="Low complexity" evidence="7">
    <location>
        <begin position="54"/>
        <end position="69"/>
    </location>
</feature>
<sequence length="287" mass="32356">MDELASNSSSSSGNSNGNNNNVNTNNNAFLETSKAERAMWLMKCPPLVSRALQSPPFSSSSPPDSSSSEPPRPVAKVVLSIDPLRSNDDNSSTQFTMELAGTESGHTPKCYSMDMSQDFIPMSVFSESSQGKIFVEGKILNKFDMKPHNQDIENYGKLCRERTSKYMTKTRQIQVIGNDNGAHMRPLPGMMSFSSSGPSDKKKIPAKGSEAKRTRRDRNEMEEIMFKLFERQPNWTLRQLIQETDQPEQFMKDILKDLCVYNNKGANQGSYELKPEYRRTNEEPTPQ</sequence>
<keyword evidence="6" id="KW-0539">Nucleus</keyword>
<feature type="region of interest" description="Disordered" evidence="7">
    <location>
        <begin position="266"/>
        <end position="287"/>
    </location>
</feature>
<dbReference type="EMBL" id="JAXUIC010000008">
    <property type="protein sequence ID" value="KAK4578877.1"/>
    <property type="molecule type" value="Genomic_DNA"/>
</dbReference>